<proteinExistence type="predicted"/>
<gene>
    <name evidence="1" type="ORF">FVO59_01915</name>
</gene>
<evidence type="ECO:0000313" key="2">
    <source>
        <dbReference type="Proteomes" id="UP000515708"/>
    </source>
</evidence>
<reference evidence="1 2" key="1">
    <citation type="journal article" date="2020" name="Front. Microbiol.">
        <title>Design of Bacterial Strain-Specific qPCR Assays Using NGS Data and Publicly Available Resources and Its Application to Track Biocontrol Strains.</title>
        <authorList>
            <person name="Hernandez I."/>
            <person name="Sant C."/>
            <person name="Martinez R."/>
            <person name="Fernandez C."/>
        </authorList>
    </citation>
    <scope>NUCLEOTIDE SEQUENCE [LARGE SCALE GENOMIC DNA]</scope>
    <source>
        <strain evidence="1 2">B24</strain>
    </source>
</reference>
<dbReference type="RefSeq" id="WP_182254100.1">
    <property type="nucleotide sequence ID" value="NZ_CP043732.1"/>
</dbReference>
<name>A0A7D8AJN6_9MICO</name>
<organism evidence="1 2">
    <name type="scientific">Microbacterium esteraromaticum</name>
    <dbReference type="NCBI Taxonomy" id="57043"/>
    <lineage>
        <taxon>Bacteria</taxon>
        <taxon>Bacillati</taxon>
        <taxon>Actinomycetota</taxon>
        <taxon>Actinomycetes</taxon>
        <taxon>Micrococcales</taxon>
        <taxon>Microbacteriaceae</taxon>
        <taxon>Microbacterium</taxon>
    </lineage>
</organism>
<sequence>MFHPYLKNGTKVRPIQYPNLQGHTLVTGNGTGHGGVQLYDPFGQPLDMTTFAIGTPTANRTGQVNGATGWHQAALKTTEAESSVLMIEMGARLYVPALGRFLQVDPVEGGVDNDYVWPTDPIGSADLSGEFDWLFALDMVATAAIFIPGIGTAAGLAIKGVVVGTRLIATAARSTNVARKIATIAKSTRAMSHKASGGIKKAILSTKSVIKKNNFVRIGKSPDGNFRLSLGAQRKYWLKFGEPRRSWQRWHGHFELRKGGITDNRTGVTI</sequence>
<evidence type="ECO:0000313" key="1">
    <source>
        <dbReference type="EMBL" id="QMU96087.1"/>
    </source>
</evidence>
<accession>A0A7D8AJN6</accession>
<dbReference type="AlphaFoldDB" id="A0A7D8AJN6"/>
<dbReference type="Proteomes" id="UP000515708">
    <property type="component" value="Chromosome"/>
</dbReference>
<dbReference type="EMBL" id="CP043732">
    <property type="protein sequence ID" value="QMU96087.1"/>
    <property type="molecule type" value="Genomic_DNA"/>
</dbReference>
<dbReference type="Gene3D" id="2.180.10.10">
    <property type="entry name" value="RHS repeat-associated core"/>
    <property type="match status" value="1"/>
</dbReference>
<protein>
    <submittedName>
        <fullName evidence="1">Uncharacterized protein</fullName>
    </submittedName>
</protein>